<feature type="transmembrane region" description="Helical" evidence="3">
    <location>
        <begin position="461"/>
        <end position="477"/>
    </location>
</feature>
<comment type="pathway">
    <text evidence="2">Pyrimidine metabolism; UMP biosynthesis via de novo pathway.</text>
</comment>
<keyword evidence="5" id="KW-1185">Reference proteome</keyword>
<feature type="transmembrane region" description="Helical" evidence="3">
    <location>
        <begin position="561"/>
        <end position="582"/>
    </location>
</feature>
<dbReference type="GO" id="GO:0009220">
    <property type="term" value="P:pyrimidine ribonucleotide biosynthetic process"/>
    <property type="evidence" value="ECO:0007669"/>
    <property type="project" value="TreeGrafter"/>
</dbReference>
<gene>
    <name evidence="4" type="ORF">GT003_20420</name>
</gene>
<name>A0A7X4YRS1_9BACL</name>
<keyword evidence="3" id="KW-0472">Membrane</keyword>
<dbReference type="EMBL" id="JAAAMU010000011">
    <property type="protein sequence ID" value="NBC71366.1"/>
    <property type="molecule type" value="Genomic_DNA"/>
</dbReference>
<reference evidence="4 5" key="1">
    <citation type="submission" date="2020-01" db="EMBL/GenBank/DDBJ databases">
        <title>Paenibacillus soybeanensis sp. nov. isolated from the nodules of soybean (Glycine max(L.) Merr).</title>
        <authorList>
            <person name="Wang H."/>
        </authorList>
    </citation>
    <scope>NUCLEOTIDE SEQUENCE [LARGE SCALE GENOMIC DNA]</scope>
    <source>
        <strain evidence="4 5">DSM 23054</strain>
    </source>
</reference>
<evidence type="ECO:0008006" key="6">
    <source>
        <dbReference type="Google" id="ProtNLM"/>
    </source>
</evidence>
<feature type="transmembrane region" description="Helical" evidence="3">
    <location>
        <begin position="505"/>
        <end position="531"/>
    </location>
</feature>
<dbReference type="GO" id="GO:0004152">
    <property type="term" value="F:dihydroorotate dehydrogenase activity"/>
    <property type="evidence" value="ECO:0007669"/>
    <property type="project" value="TreeGrafter"/>
</dbReference>
<dbReference type="AlphaFoldDB" id="A0A7X4YRS1"/>
<feature type="transmembrane region" description="Helical" evidence="3">
    <location>
        <begin position="406"/>
        <end position="422"/>
    </location>
</feature>
<feature type="transmembrane region" description="Helical" evidence="3">
    <location>
        <begin position="434"/>
        <end position="455"/>
    </location>
</feature>
<dbReference type="Gene3D" id="3.20.20.70">
    <property type="entry name" value="Aldolase class I"/>
    <property type="match status" value="1"/>
</dbReference>
<comment type="cofactor">
    <cofactor evidence="1">
        <name>FMN</name>
        <dbReference type="ChEBI" id="CHEBI:58210"/>
    </cofactor>
</comment>
<evidence type="ECO:0000256" key="2">
    <source>
        <dbReference type="ARBA" id="ARBA00004725"/>
    </source>
</evidence>
<feature type="transmembrane region" description="Helical" evidence="3">
    <location>
        <begin position="617"/>
        <end position="640"/>
    </location>
</feature>
<dbReference type="GO" id="GO:0006207">
    <property type="term" value="P:'de novo' pyrimidine nucleobase biosynthetic process"/>
    <property type="evidence" value="ECO:0007669"/>
    <property type="project" value="TreeGrafter"/>
</dbReference>
<dbReference type="PANTHER" id="PTHR48109">
    <property type="entry name" value="DIHYDROOROTATE DEHYDROGENASE (QUINONE), MITOCHONDRIAL-RELATED"/>
    <property type="match status" value="1"/>
</dbReference>
<dbReference type="Proteomes" id="UP000558113">
    <property type="component" value="Unassembled WGS sequence"/>
</dbReference>
<keyword evidence="3" id="KW-1133">Transmembrane helix</keyword>
<evidence type="ECO:0000256" key="3">
    <source>
        <dbReference type="SAM" id="Phobius"/>
    </source>
</evidence>
<dbReference type="OrthoDB" id="9802377at2"/>
<proteinExistence type="predicted"/>
<accession>A0A7X4YRS1</accession>
<keyword evidence="3" id="KW-0812">Transmembrane</keyword>
<evidence type="ECO:0000256" key="1">
    <source>
        <dbReference type="ARBA" id="ARBA00001917"/>
    </source>
</evidence>
<protein>
    <recommendedName>
        <fullName evidence="6">Dihydroorotate dehydrogenase domain-containing protein</fullName>
    </recommendedName>
</protein>
<dbReference type="PANTHER" id="PTHR48109:SF4">
    <property type="entry name" value="DIHYDROOROTATE DEHYDROGENASE (QUINONE), MITOCHONDRIAL"/>
    <property type="match status" value="1"/>
</dbReference>
<dbReference type="InterPro" id="IPR050074">
    <property type="entry name" value="DHO_dehydrogenase"/>
</dbReference>
<evidence type="ECO:0000313" key="5">
    <source>
        <dbReference type="Proteomes" id="UP000558113"/>
    </source>
</evidence>
<sequence>MPDWSYQTLFRPGLFRLPARRAREWTLRAMRSVSLVPGGTFVIKTLGHMEPAPILQSRIAGTTLPTPVGLSGAVDPEGIATRAIAQFGFGFVEVGPITADRIADVSPIGMNQREEAIVYPCPYENVGAEAALRRIRNPGHRLPQFVRIAPTPGAGPAQASLELRSLTDRFMSESRVSALTIEVIAQDRSPEENAGLLNQLTAYIQEKTVSTTTILLYIPLDLAEPQLAALLREADEEIWKGFVIGEVIQSPEGAVASRRGKAACISKLRAIRKQTEGKRKALLFAGAGIHEPADALELIEAGADYVLLHSGLVYSGPGLPKRVNEAIIHRKLADADTEPPAGQSFWKNWGWMCLLGIGMIIGGIIAWFIASTSVLLPYDEAFLGMAGDELNAIDPHLLHFMSHDRITLAGTMLSIGILYYQLAKHGLRFGIHWAKMALLTSGVVGFPSFFLYLGYGFFDPVHAAAAIVLFPLFLLSMRRNPDRLYRDPVNLHNSTAWRRALWGQLCFVVVGAALCIGGLVIAFVGITNVFVPQDIGYLGMSRESLGLVNERLIPLIAHDRAGFGGALFSDAVVILVFALWGLQQGAKWMWWTLLWGGAPGFVAGLSVHFSIGYTDFFHLLPAYFVFVLYVAGLVLLYPYLMKPAANEAVSSTSGG</sequence>
<organism evidence="4 5">
    <name type="scientific">Paenibacillus sacheonensis</name>
    <dbReference type="NCBI Taxonomy" id="742054"/>
    <lineage>
        <taxon>Bacteria</taxon>
        <taxon>Bacillati</taxon>
        <taxon>Bacillota</taxon>
        <taxon>Bacilli</taxon>
        <taxon>Bacillales</taxon>
        <taxon>Paenibacillaceae</taxon>
        <taxon>Paenibacillus</taxon>
    </lineage>
</organism>
<comment type="caution">
    <text evidence="4">The sequence shown here is derived from an EMBL/GenBank/DDBJ whole genome shotgun (WGS) entry which is preliminary data.</text>
</comment>
<dbReference type="SUPFAM" id="SSF51395">
    <property type="entry name" value="FMN-linked oxidoreductases"/>
    <property type="match status" value="1"/>
</dbReference>
<evidence type="ECO:0000313" key="4">
    <source>
        <dbReference type="EMBL" id="NBC71366.1"/>
    </source>
</evidence>
<feature type="transmembrane region" description="Helical" evidence="3">
    <location>
        <begin position="589"/>
        <end position="611"/>
    </location>
</feature>
<feature type="transmembrane region" description="Helical" evidence="3">
    <location>
        <begin position="349"/>
        <end position="370"/>
    </location>
</feature>
<dbReference type="InterPro" id="IPR013785">
    <property type="entry name" value="Aldolase_TIM"/>
</dbReference>